<keyword evidence="2" id="KW-1185">Reference proteome</keyword>
<organism evidence="1 2">
    <name type="scientific">Nocardia nova SH22a</name>
    <dbReference type="NCBI Taxonomy" id="1415166"/>
    <lineage>
        <taxon>Bacteria</taxon>
        <taxon>Bacillati</taxon>
        <taxon>Actinomycetota</taxon>
        <taxon>Actinomycetes</taxon>
        <taxon>Mycobacteriales</taxon>
        <taxon>Nocardiaceae</taxon>
        <taxon>Nocardia</taxon>
    </lineage>
</organism>
<dbReference type="HOGENOM" id="CLU_2207283_0_0_11"/>
<reference evidence="1 2" key="1">
    <citation type="journal article" date="2014" name="Appl. Environ. Microbiol.">
        <title>Insights into the Microbial Degradation of Rubber and Gutta-Percha by Analysis of the Complete Genome of Nocardia nova SH22a.</title>
        <authorList>
            <person name="Luo Q."/>
            <person name="Hiessl S."/>
            <person name="Poehlein A."/>
            <person name="Daniel R."/>
            <person name="Steinbuchel A."/>
        </authorList>
    </citation>
    <scope>NUCLEOTIDE SEQUENCE [LARGE SCALE GENOMIC DNA]</scope>
    <source>
        <strain evidence="1">SH22a</strain>
    </source>
</reference>
<protein>
    <submittedName>
        <fullName evidence="1">Uncharacterized protein</fullName>
    </submittedName>
</protein>
<evidence type="ECO:0000313" key="1">
    <source>
        <dbReference type="EMBL" id="AHH19511.1"/>
    </source>
</evidence>
<evidence type="ECO:0000313" key="2">
    <source>
        <dbReference type="Proteomes" id="UP000019150"/>
    </source>
</evidence>
<dbReference type="Proteomes" id="UP000019150">
    <property type="component" value="Chromosome"/>
</dbReference>
<dbReference type="KEGG" id="nno:NONO_c47270"/>
<dbReference type="EMBL" id="CP006850">
    <property type="protein sequence ID" value="AHH19511.1"/>
    <property type="molecule type" value="Genomic_DNA"/>
</dbReference>
<dbReference type="AlphaFoldDB" id="W5TQJ7"/>
<gene>
    <name evidence="1" type="ORF">NONO_c47270</name>
</gene>
<accession>W5TQJ7</accession>
<proteinExistence type="predicted"/>
<dbReference type="PATRIC" id="fig|1415166.3.peg.4865"/>
<name>W5TQJ7_9NOCA</name>
<sequence>MKYALLIYPEPGSHEALDPAEYAPVNVPGAEQCATDLRTARDPPLVAQLCRGDAAPSREPMSGSDRDQQWIVGQMFHHDATRYRLRLTTECCRGTSSIAWPRATAAH</sequence>